<dbReference type="Gene3D" id="3.40.710.10">
    <property type="entry name" value="DD-peptidase/beta-lactamase superfamily"/>
    <property type="match status" value="1"/>
</dbReference>
<evidence type="ECO:0000259" key="2">
    <source>
        <dbReference type="Pfam" id="PF00144"/>
    </source>
</evidence>
<dbReference type="PANTHER" id="PTHR22935">
    <property type="entry name" value="PENICILLIN-BINDING PROTEIN"/>
    <property type="match status" value="1"/>
</dbReference>
<proteinExistence type="inferred from homology"/>
<comment type="similarity">
    <text evidence="1">Belongs to the beta-lactamase family.</text>
</comment>
<evidence type="ECO:0000313" key="4">
    <source>
        <dbReference type="Proteomes" id="UP000076863"/>
    </source>
</evidence>
<protein>
    <submittedName>
        <fullName evidence="3">Beta-lactamase family protein</fullName>
    </submittedName>
</protein>
<comment type="caution">
    <text evidence="3">The sequence shown here is derived from an EMBL/GenBank/DDBJ whole genome shotgun (WGS) entry which is preliminary data.</text>
</comment>
<dbReference type="SUPFAM" id="SSF56601">
    <property type="entry name" value="beta-lactamase/transpeptidase-like"/>
    <property type="match status" value="1"/>
</dbReference>
<dbReference type="PANTHER" id="PTHR22935:SF95">
    <property type="entry name" value="BETA-LACTAMASE-LIKE 1-RELATED"/>
    <property type="match status" value="1"/>
</dbReference>
<feature type="domain" description="Beta-lactamase-related" evidence="2">
    <location>
        <begin position="13"/>
        <end position="172"/>
    </location>
</feature>
<dbReference type="Proteomes" id="UP000076863">
    <property type="component" value="Unassembled WGS sequence"/>
</dbReference>
<dbReference type="OrthoDB" id="6220758at2759"/>
<dbReference type="EMBL" id="AZHA01000039">
    <property type="protein sequence ID" value="OAA35846.1"/>
    <property type="molecule type" value="Genomic_DNA"/>
</dbReference>
<name>A0A166XIB6_9HYPO</name>
<dbReference type="Pfam" id="PF00144">
    <property type="entry name" value="Beta-lactamase"/>
    <property type="match status" value="1"/>
</dbReference>
<accession>A0A166XIB6</accession>
<dbReference type="InterPro" id="IPR051478">
    <property type="entry name" value="Beta-lactamase-like_AB/R"/>
</dbReference>
<dbReference type="InterPro" id="IPR012338">
    <property type="entry name" value="Beta-lactam/transpept-like"/>
</dbReference>
<gene>
    <name evidence="3" type="ORF">BBO_08498</name>
</gene>
<sequence>MAGLDFISHMIGAHPMTAPMERPAYSNVAFNVLALALEAVTGKNYTQMVKKMFSTNLGMKNTLPSPGRDHKGVIPSVESNWGTDLGYSAPAGGLISTTSDLSRFTHGLLVRSLGLGPTQTWRWLKPDTFSGSTSTEVGMPWEIFRPSDLVPKHPHPITIYGKNGGALGYRSQLSVLD</sequence>
<evidence type="ECO:0000256" key="1">
    <source>
        <dbReference type="ARBA" id="ARBA00038473"/>
    </source>
</evidence>
<dbReference type="InterPro" id="IPR001466">
    <property type="entry name" value="Beta-lactam-related"/>
</dbReference>
<organism evidence="3 4">
    <name type="scientific">Beauveria brongniartii RCEF 3172</name>
    <dbReference type="NCBI Taxonomy" id="1081107"/>
    <lineage>
        <taxon>Eukaryota</taxon>
        <taxon>Fungi</taxon>
        <taxon>Dikarya</taxon>
        <taxon>Ascomycota</taxon>
        <taxon>Pezizomycotina</taxon>
        <taxon>Sordariomycetes</taxon>
        <taxon>Hypocreomycetidae</taxon>
        <taxon>Hypocreales</taxon>
        <taxon>Cordycipitaceae</taxon>
        <taxon>Beauveria</taxon>
        <taxon>Beauveria brongniartii</taxon>
    </lineage>
</organism>
<reference evidence="3 4" key="1">
    <citation type="journal article" date="2016" name="Genome Biol. Evol.">
        <title>Divergent and convergent evolution of fungal pathogenicity.</title>
        <authorList>
            <person name="Shang Y."/>
            <person name="Xiao G."/>
            <person name="Zheng P."/>
            <person name="Cen K."/>
            <person name="Zhan S."/>
            <person name="Wang C."/>
        </authorList>
    </citation>
    <scope>NUCLEOTIDE SEQUENCE [LARGE SCALE GENOMIC DNA]</scope>
    <source>
        <strain evidence="3 4">RCEF 3172</strain>
    </source>
</reference>
<evidence type="ECO:0000313" key="3">
    <source>
        <dbReference type="EMBL" id="OAA35846.1"/>
    </source>
</evidence>
<dbReference type="AlphaFoldDB" id="A0A166XIB6"/>
<keyword evidence="4" id="KW-1185">Reference proteome</keyword>